<organism evidence="2 3">
    <name type="scientific">Gemmatimonas phototrophica</name>
    <dbReference type="NCBI Taxonomy" id="1379270"/>
    <lineage>
        <taxon>Bacteria</taxon>
        <taxon>Pseudomonadati</taxon>
        <taxon>Gemmatimonadota</taxon>
        <taxon>Gemmatimonadia</taxon>
        <taxon>Gemmatimonadales</taxon>
        <taxon>Gemmatimonadaceae</taxon>
        <taxon>Gemmatimonas</taxon>
    </lineage>
</organism>
<dbReference type="AlphaFoldDB" id="A0A143BPE2"/>
<dbReference type="PANTHER" id="PTHR12147:SF26">
    <property type="entry name" value="PEPTIDASE M28 DOMAIN-CONTAINING PROTEIN"/>
    <property type="match status" value="1"/>
</dbReference>
<dbReference type="InterPro" id="IPR046450">
    <property type="entry name" value="PA_dom_sf"/>
</dbReference>
<gene>
    <name evidence="2" type="ORF">GEMMAAP_16615</name>
</gene>
<proteinExistence type="predicted"/>
<dbReference type="Proteomes" id="UP000076404">
    <property type="component" value="Chromosome"/>
</dbReference>
<dbReference type="Pfam" id="PF04389">
    <property type="entry name" value="Peptidase_M28"/>
    <property type="match status" value="1"/>
</dbReference>
<feature type="domain" description="Peptidase M28" evidence="1">
    <location>
        <begin position="266"/>
        <end position="484"/>
    </location>
</feature>
<evidence type="ECO:0000259" key="1">
    <source>
        <dbReference type="Pfam" id="PF04389"/>
    </source>
</evidence>
<reference evidence="2 3" key="1">
    <citation type="journal article" date="2014" name="Proc. Natl. Acad. Sci. U.S.A.">
        <title>Functional type 2 photosynthetic reaction centers found in the rare bacterial phylum Gemmatimonadetes.</title>
        <authorList>
            <person name="Zeng Y."/>
            <person name="Feng F."/>
            <person name="Medova H."/>
            <person name="Dean J."/>
            <person name="Koblizek M."/>
        </authorList>
    </citation>
    <scope>NUCLEOTIDE SEQUENCE [LARGE SCALE GENOMIC DNA]</scope>
    <source>
        <strain evidence="2 3">AP64</strain>
    </source>
</reference>
<dbReference type="eggNOG" id="COG0491">
    <property type="taxonomic scope" value="Bacteria"/>
</dbReference>
<evidence type="ECO:0000313" key="2">
    <source>
        <dbReference type="EMBL" id="AMW06957.1"/>
    </source>
</evidence>
<name>A0A143BPE2_9BACT</name>
<dbReference type="SUPFAM" id="SSF52025">
    <property type="entry name" value="PA domain"/>
    <property type="match status" value="1"/>
</dbReference>
<dbReference type="InterPro" id="IPR045175">
    <property type="entry name" value="M28_fam"/>
</dbReference>
<dbReference type="InterPro" id="IPR007484">
    <property type="entry name" value="Peptidase_M28"/>
</dbReference>
<accession>A0A143BPE2</accession>
<dbReference type="KEGG" id="gph:GEMMAAP_16615"/>
<dbReference type="GO" id="GO:0006508">
    <property type="term" value="P:proteolysis"/>
    <property type="evidence" value="ECO:0007669"/>
    <property type="project" value="InterPro"/>
</dbReference>
<reference evidence="2 3" key="2">
    <citation type="journal article" date="2016" name="Environ. Microbiol. Rep.">
        <title>Metagenomic evidence for the presence of phototrophic Gemmatimonadetes bacteria in diverse environments.</title>
        <authorList>
            <person name="Zeng Y."/>
            <person name="Baumbach J."/>
            <person name="Barbosa E.G."/>
            <person name="Azevedo V."/>
            <person name="Zhang C."/>
            <person name="Koblizek M."/>
        </authorList>
    </citation>
    <scope>NUCLEOTIDE SEQUENCE [LARGE SCALE GENOMIC DNA]</scope>
    <source>
        <strain evidence="2 3">AP64</strain>
    </source>
</reference>
<dbReference type="Gene3D" id="3.40.630.10">
    <property type="entry name" value="Zn peptidases"/>
    <property type="match status" value="2"/>
</dbReference>
<dbReference type="PANTHER" id="PTHR12147">
    <property type="entry name" value="METALLOPEPTIDASE M28 FAMILY MEMBER"/>
    <property type="match status" value="1"/>
</dbReference>
<dbReference type="SUPFAM" id="SSF53187">
    <property type="entry name" value="Zn-dependent exopeptidases"/>
    <property type="match status" value="1"/>
</dbReference>
<sequence length="510" mass="54092">MATEAAAPAPPAPPATEWWRHVQVLAHDSLKGRDTGSPGHESAARYIAQQFAAAGLTPSGTDGWFQRIPFVEVTLDQPRVQLALRTPTGSTPLVLGRDLRLTPRPATGNVDAPLVFAGYGLSLPQAGVDDLNGLDLRGKIVVHMAGVPNGLSPALQAHGSRNRWAAMRDAGAVGIIAIGSAGVWGNGAGATSSLSLADSLLDDARGQRVGGTINPALIPRLFAGSALVWDSVAARASRGDPLPTGALTTSLQATLPTHRRTLTSPNVVGIIPGTDPALRHEVVVYSAHSDHVGTFKGPVLTGDSIFNGAMDNASGAATLMETARLVAQRGGNKRTLAFVAVTAEEKGLLGSRWFAAHPSLGTSTIVANLNTDMFLPLIPLKGVFAYGYEESDLADDLDAVVRERGIAVLPDPEPQENRFVRSDQYSFIRRGIPALAFKVGYTPGTPEATIWQAWVRDHYHKLSDDTTQPVNFETAARFNAMYADLALRVANRATRPSWRAKSFFAVPLVP</sequence>
<protein>
    <recommendedName>
        <fullName evidence="1">Peptidase M28 domain-containing protein</fullName>
    </recommendedName>
</protein>
<dbReference type="STRING" id="1379270.GEMMAAP_16615"/>
<evidence type="ECO:0000313" key="3">
    <source>
        <dbReference type="Proteomes" id="UP000076404"/>
    </source>
</evidence>
<dbReference type="GO" id="GO:0008235">
    <property type="term" value="F:metalloexopeptidase activity"/>
    <property type="evidence" value="ECO:0007669"/>
    <property type="project" value="InterPro"/>
</dbReference>
<keyword evidence="3" id="KW-1185">Reference proteome</keyword>
<dbReference type="eggNOG" id="COG2234">
    <property type="taxonomic scope" value="Bacteria"/>
</dbReference>
<dbReference type="EMBL" id="CP011454">
    <property type="protein sequence ID" value="AMW06957.1"/>
    <property type="molecule type" value="Genomic_DNA"/>
</dbReference>